<evidence type="ECO:0000313" key="10">
    <source>
        <dbReference type="EMBL" id="CDF89873.1"/>
    </source>
</evidence>
<evidence type="ECO:0000256" key="8">
    <source>
        <dbReference type="SAM" id="Phobius"/>
    </source>
</evidence>
<evidence type="ECO:0000256" key="4">
    <source>
        <dbReference type="ARBA" id="ARBA00022692"/>
    </source>
</evidence>
<dbReference type="GO" id="GO:0001406">
    <property type="term" value="F:glycerophosphodiester transmembrane transporter activity"/>
    <property type="evidence" value="ECO:0007669"/>
    <property type="project" value="UniProtKB-ARBA"/>
</dbReference>
<accession>A0A8J2T879</accession>
<dbReference type="OrthoDB" id="2261376at2759"/>
<dbReference type="FunFam" id="1.20.1250.20:FF:000140">
    <property type="entry name" value="Putative MFS phospholipid transporter"/>
    <property type="match status" value="1"/>
</dbReference>
<dbReference type="InterPro" id="IPR036259">
    <property type="entry name" value="MFS_trans_sf"/>
</dbReference>
<dbReference type="PANTHER" id="PTHR23508">
    <property type="entry name" value="CARBOXYLIC ACID TRANSPORTER PROTEIN HOMOLOG"/>
    <property type="match status" value="1"/>
</dbReference>
<gene>
    <name evidence="10" type="ORF">BN860_03730g</name>
</gene>
<name>A0A8J2T879_ZYGB2</name>
<feature type="transmembrane region" description="Helical" evidence="8">
    <location>
        <begin position="181"/>
        <end position="203"/>
    </location>
</feature>
<keyword evidence="5 8" id="KW-1133">Transmembrane helix</keyword>
<keyword evidence="4 8" id="KW-0812">Transmembrane</keyword>
<dbReference type="InterPro" id="IPR020846">
    <property type="entry name" value="MFS_dom"/>
</dbReference>
<feature type="transmembrane region" description="Helical" evidence="8">
    <location>
        <begin position="292"/>
        <end position="311"/>
    </location>
</feature>
<comment type="similarity">
    <text evidence="2">Belongs to the major facilitator superfamily. Sugar transporter (TC 2.A.1.1) family.</text>
</comment>
<keyword evidence="11" id="KW-1185">Reference proteome</keyword>
<evidence type="ECO:0000256" key="7">
    <source>
        <dbReference type="SAM" id="MobiDB-lite"/>
    </source>
</evidence>
<organism evidence="10 11">
    <name type="scientific">Zygosaccharomyces bailii (strain CLIB 213 / ATCC 58445 / CBS 680 / BCRC 21525 / NBRC 1098 / NCYC 1416 / NRRL Y-2227)</name>
    <dbReference type="NCBI Taxonomy" id="1333698"/>
    <lineage>
        <taxon>Eukaryota</taxon>
        <taxon>Fungi</taxon>
        <taxon>Dikarya</taxon>
        <taxon>Ascomycota</taxon>
        <taxon>Saccharomycotina</taxon>
        <taxon>Saccharomycetes</taxon>
        <taxon>Saccharomycetales</taxon>
        <taxon>Saccharomycetaceae</taxon>
        <taxon>Zygosaccharomyces</taxon>
    </lineage>
</organism>
<dbReference type="GO" id="GO:0046943">
    <property type="term" value="F:carboxylic acid transmembrane transporter activity"/>
    <property type="evidence" value="ECO:0007669"/>
    <property type="project" value="TreeGrafter"/>
</dbReference>
<protein>
    <submittedName>
        <fullName evidence="10">ZYBA0S05-03730g1_1</fullName>
    </submittedName>
</protein>
<feature type="compositionally biased region" description="Acidic residues" evidence="7">
    <location>
        <begin position="88"/>
        <end position="98"/>
    </location>
</feature>
<evidence type="ECO:0000256" key="3">
    <source>
        <dbReference type="ARBA" id="ARBA00022448"/>
    </source>
</evidence>
<dbReference type="Pfam" id="PF00083">
    <property type="entry name" value="Sugar_tr"/>
    <property type="match status" value="2"/>
</dbReference>
<comment type="subcellular location">
    <subcellularLocation>
        <location evidence="1">Membrane</location>
        <topology evidence="1">Multi-pass membrane protein</topology>
    </subcellularLocation>
</comment>
<dbReference type="EMBL" id="HG316458">
    <property type="protein sequence ID" value="CDF89873.1"/>
    <property type="molecule type" value="Genomic_DNA"/>
</dbReference>
<evidence type="ECO:0000256" key="2">
    <source>
        <dbReference type="ARBA" id="ARBA00010992"/>
    </source>
</evidence>
<reference evidence="11" key="1">
    <citation type="journal article" date="2013" name="Genome Announc.">
        <title>Genome sequence of the food spoilage yeast Zygosaccharomyces bailii CLIB 213(T).</title>
        <authorList>
            <person name="Galeote V."/>
            <person name="Bigey F."/>
            <person name="Devillers H."/>
            <person name="Neuveglise C."/>
            <person name="Dequin S."/>
        </authorList>
    </citation>
    <scope>NUCLEOTIDE SEQUENCE [LARGE SCALE GENOMIC DNA]</scope>
    <source>
        <strain evidence="11">CLIB 213 / ATCC 58445 / CBS 680 / CCRC 21525 / NBRC 1098 / NCYC 1416 / NRRL Y-2227</strain>
    </source>
</reference>
<dbReference type="InterPro" id="IPR005828">
    <property type="entry name" value="MFS_sugar_transport-like"/>
</dbReference>
<dbReference type="Proteomes" id="UP000019375">
    <property type="component" value="Unassembled WGS sequence"/>
</dbReference>
<keyword evidence="3" id="KW-0813">Transport</keyword>
<dbReference type="AlphaFoldDB" id="A0A8J2T879"/>
<feature type="transmembrane region" description="Helical" evidence="8">
    <location>
        <begin position="254"/>
        <end position="280"/>
    </location>
</feature>
<sequence length="585" mass="65162">MSSVPKYLSKAALRDVPLNAEEWRYRLWGQSRKEIRWLHRRDVRHVEQQQQQHEPQDVQEIAEQWKEVQGEVQVEELQEGKQDSLLEREEEEEQDQEDAEKVKSPNGLRKYGAILTTGAGLFSDGYINTSISTVSACLKRVYKDEYSNSNAMQNVSSIAFAGTVVGQLFFGWFADYHSRKVSMVIGTSIIIVFSILCAGAWGVGTTSTHAGGLFTAITAYRFFLGLGIGSEYSSGSPAAAEAANLLPPGKRNRYFCWFTNLMLDAGGVVASFTALVVLWICGTNHLNTVWRVTLGIGAIPPMTLFVLRLFYRESEEFTKNKFHRRMPYWRIIKFYWFRVLTTSTIWFLYDFSSYAFNTYSTLLIQIVMGKDDSMYKSFGWNVVFTLFNVPGSLVGSVCADWWGPRITLTSGLIVQAAIGYAMAGCLESLKKHVAGFVVIYGIFTTCGEFAAGDNIGLLCATTVASPVRGHLYGISAAIGKVGAFVGTYVFPDIIKNAGGSDTTSGLQAPYWCSSTLCVFSALVAYLCLPDTDQNASLEEDERFIEYLRSTGYDVSQLGDAESEYEVERVAVDIDSKDKVSNDEQR</sequence>
<proteinExistence type="inferred from homology"/>
<feature type="region of interest" description="Disordered" evidence="7">
    <location>
        <begin position="78"/>
        <end position="103"/>
    </location>
</feature>
<dbReference type="Gene3D" id="1.20.1250.20">
    <property type="entry name" value="MFS general substrate transporter like domains"/>
    <property type="match status" value="1"/>
</dbReference>
<feature type="transmembrane region" description="Helical" evidence="8">
    <location>
        <begin position="508"/>
        <end position="528"/>
    </location>
</feature>
<evidence type="ECO:0000256" key="6">
    <source>
        <dbReference type="ARBA" id="ARBA00023136"/>
    </source>
</evidence>
<evidence type="ECO:0000259" key="9">
    <source>
        <dbReference type="PROSITE" id="PS50850"/>
    </source>
</evidence>
<evidence type="ECO:0000313" key="11">
    <source>
        <dbReference type="Proteomes" id="UP000019375"/>
    </source>
</evidence>
<feature type="compositionally biased region" description="Basic and acidic residues" evidence="7">
    <location>
        <begin position="78"/>
        <end position="87"/>
    </location>
</feature>
<dbReference type="PANTHER" id="PTHR23508:SF10">
    <property type="entry name" value="CARBOXYLIC ACID TRANSPORTER PROTEIN HOMOLOG"/>
    <property type="match status" value="1"/>
</dbReference>
<dbReference type="PROSITE" id="PS50850">
    <property type="entry name" value="MFS"/>
    <property type="match status" value="1"/>
</dbReference>
<feature type="transmembrane region" description="Helical" evidence="8">
    <location>
        <begin position="406"/>
        <end position="423"/>
    </location>
</feature>
<evidence type="ECO:0000256" key="1">
    <source>
        <dbReference type="ARBA" id="ARBA00004141"/>
    </source>
</evidence>
<feature type="transmembrane region" description="Helical" evidence="8">
    <location>
        <begin position="332"/>
        <end position="349"/>
    </location>
</feature>
<feature type="domain" description="Major facilitator superfamily (MFS) profile" evidence="9">
    <location>
        <begin position="113"/>
        <end position="532"/>
    </location>
</feature>
<dbReference type="GO" id="GO:0005886">
    <property type="term" value="C:plasma membrane"/>
    <property type="evidence" value="ECO:0007669"/>
    <property type="project" value="TreeGrafter"/>
</dbReference>
<feature type="transmembrane region" description="Helical" evidence="8">
    <location>
        <begin position="155"/>
        <end position="174"/>
    </location>
</feature>
<keyword evidence="6 8" id="KW-0472">Membrane</keyword>
<dbReference type="SUPFAM" id="SSF103473">
    <property type="entry name" value="MFS general substrate transporter"/>
    <property type="match status" value="1"/>
</dbReference>
<feature type="transmembrane region" description="Helical" evidence="8">
    <location>
        <begin position="378"/>
        <end position="399"/>
    </location>
</feature>
<evidence type="ECO:0000256" key="5">
    <source>
        <dbReference type="ARBA" id="ARBA00022989"/>
    </source>
</evidence>